<dbReference type="Proteomes" id="UP001140087">
    <property type="component" value="Unassembled WGS sequence"/>
</dbReference>
<comment type="caution">
    <text evidence="1">The sequence shown here is derived from an EMBL/GenBank/DDBJ whole genome shotgun (WGS) entry which is preliminary data.</text>
</comment>
<name>A0ACC1L768_9FUNG</name>
<evidence type="ECO:0000313" key="1">
    <source>
        <dbReference type="EMBL" id="KAJ2802643.1"/>
    </source>
</evidence>
<accession>A0ACC1L768</accession>
<dbReference type="EMBL" id="JANBUN010000586">
    <property type="protein sequence ID" value="KAJ2802643.1"/>
    <property type="molecule type" value="Genomic_DNA"/>
</dbReference>
<sequence>MVSSTDAPSAPATGFAEFLKEFRARYPSNAIYAEHCNTLNTRSEKRMRLMSGAIRAKPDWLDKMNDPEIRARWVREAKDQDLTEQEIDYVFDELAYYAAQHTPGSSLRLSAVEKVWVSDSLIDEDSAAELKRYGAILEDVPERDKDWHPNSNNQVLNLVHPSLFPLVYDVTPLMPTPIPSPAAAIGLDTFGEAPGSLAKWSEALNKANETWDSSSPVPAYNPPSDGKYTSRRFCWLPTEFSVADDGSVAIESYINNLHPVKHAAFYPTVAAIFGKFVPLLERVVTDLIQPQRTRVVPAPYDWFVNDDEEPDNYDDSDYDERHEEWLENRQFLHPQPDAFVAPETMAPVSLRGRRLQAIFKMSSIELTPEKPEYEGGNWHVEAMANERIVATGIYYYDVENITESTLSFRESVDEDLDYEQNDREGIQNAYGIYDAGSDNEDMDDEVPLIQEIGSVEAKNGRCLVFPNVYQHKVSGFKLADATRPGHRKILAFFFIDPTTRIPSTEIVAPQQQDWWSRDVWQTTGLSKLPSLVMDSIFQKVKLPMTLQTAKELRLELMKERSVNNDGVTEDSFEPKFFLCEH</sequence>
<organism evidence="1 2">
    <name type="scientific">Coemansia helicoidea</name>
    <dbReference type="NCBI Taxonomy" id="1286919"/>
    <lineage>
        <taxon>Eukaryota</taxon>
        <taxon>Fungi</taxon>
        <taxon>Fungi incertae sedis</taxon>
        <taxon>Zoopagomycota</taxon>
        <taxon>Kickxellomycotina</taxon>
        <taxon>Kickxellomycetes</taxon>
        <taxon>Kickxellales</taxon>
        <taxon>Kickxellaceae</taxon>
        <taxon>Coemansia</taxon>
    </lineage>
</organism>
<reference evidence="1" key="1">
    <citation type="submission" date="2022-07" db="EMBL/GenBank/DDBJ databases">
        <title>Phylogenomic reconstructions and comparative analyses of Kickxellomycotina fungi.</title>
        <authorList>
            <person name="Reynolds N.K."/>
            <person name="Stajich J.E."/>
            <person name="Barry K."/>
            <person name="Grigoriev I.V."/>
            <person name="Crous P."/>
            <person name="Smith M.E."/>
        </authorList>
    </citation>
    <scope>NUCLEOTIDE SEQUENCE</scope>
    <source>
        <strain evidence="1">BCRC 34780</strain>
    </source>
</reference>
<gene>
    <name evidence="1" type="ORF">H4R21_002340</name>
</gene>
<evidence type="ECO:0000313" key="2">
    <source>
        <dbReference type="Proteomes" id="UP001140087"/>
    </source>
</evidence>
<protein>
    <submittedName>
        <fullName evidence="1">Uncharacterized protein</fullName>
    </submittedName>
</protein>
<proteinExistence type="predicted"/>
<keyword evidence="2" id="KW-1185">Reference proteome</keyword>